<reference evidence="5 6" key="1">
    <citation type="submission" date="2020-01" db="EMBL/GenBank/DDBJ databases">
        <title>Whole genome sequencing of Halomonas alkaliphila strain LS44.</title>
        <authorList>
            <person name="Kumar S."/>
            <person name="Paul D."/>
            <person name="Shouche Y."/>
            <person name="Suryavanshi M.V."/>
        </authorList>
    </citation>
    <scope>NUCLEOTIDE SEQUENCE [LARGE SCALE GENOMIC DNA]</scope>
    <source>
        <strain evidence="5 6">LS44</strain>
    </source>
</reference>
<dbReference type="OrthoDB" id="9816034at2"/>
<dbReference type="SUPFAM" id="SSF141868">
    <property type="entry name" value="EAL domain-like"/>
    <property type="match status" value="1"/>
</dbReference>
<evidence type="ECO:0000259" key="3">
    <source>
        <dbReference type="PROSITE" id="PS50883"/>
    </source>
</evidence>
<dbReference type="AlphaFoldDB" id="A0A7C9JRE5"/>
<dbReference type="Pfam" id="PF00990">
    <property type="entry name" value="GGDEF"/>
    <property type="match status" value="1"/>
</dbReference>
<dbReference type="InterPro" id="IPR035919">
    <property type="entry name" value="EAL_sf"/>
</dbReference>
<evidence type="ECO:0000259" key="4">
    <source>
        <dbReference type="PROSITE" id="PS50887"/>
    </source>
</evidence>
<gene>
    <name evidence="5" type="ORF">GPL32_04870</name>
</gene>
<organism evidence="5 6">
    <name type="scientific">Vreelandella alkaliphila</name>
    <dbReference type="NCBI Taxonomy" id="272774"/>
    <lineage>
        <taxon>Bacteria</taxon>
        <taxon>Pseudomonadati</taxon>
        <taxon>Pseudomonadota</taxon>
        <taxon>Gammaproteobacteria</taxon>
        <taxon>Oceanospirillales</taxon>
        <taxon>Halomonadaceae</taxon>
        <taxon>Vreelandella</taxon>
    </lineage>
</organism>
<dbReference type="Pfam" id="PF00072">
    <property type="entry name" value="Response_reg"/>
    <property type="match status" value="1"/>
</dbReference>
<name>A0A7C9JRE5_9GAMM</name>
<keyword evidence="1" id="KW-0597">Phosphoprotein</keyword>
<feature type="domain" description="EAL" evidence="3">
    <location>
        <begin position="318"/>
        <end position="574"/>
    </location>
</feature>
<dbReference type="Gene3D" id="3.40.50.2300">
    <property type="match status" value="1"/>
</dbReference>
<evidence type="ECO:0000256" key="1">
    <source>
        <dbReference type="PROSITE-ProRule" id="PRU00169"/>
    </source>
</evidence>
<dbReference type="CDD" id="cd01949">
    <property type="entry name" value="GGDEF"/>
    <property type="match status" value="1"/>
</dbReference>
<dbReference type="InterPro" id="IPR043128">
    <property type="entry name" value="Rev_trsase/Diguanyl_cyclase"/>
</dbReference>
<dbReference type="InterPro" id="IPR050706">
    <property type="entry name" value="Cyclic-di-GMP_PDE-like"/>
</dbReference>
<evidence type="ECO:0000259" key="2">
    <source>
        <dbReference type="PROSITE" id="PS50110"/>
    </source>
</evidence>
<dbReference type="Pfam" id="PF00563">
    <property type="entry name" value="EAL"/>
    <property type="match status" value="1"/>
</dbReference>
<feature type="domain" description="Response regulatory" evidence="2">
    <location>
        <begin position="7"/>
        <end position="124"/>
    </location>
</feature>
<dbReference type="InterPro" id="IPR029787">
    <property type="entry name" value="Nucleotide_cyclase"/>
</dbReference>
<dbReference type="Gene3D" id="3.20.20.450">
    <property type="entry name" value="EAL domain"/>
    <property type="match status" value="1"/>
</dbReference>
<proteinExistence type="predicted"/>
<feature type="domain" description="GGDEF" evidence="4">
    <location>
        <begin position="181"/>
        <end position="309"/>
    </location>
</feature>
<accession>A0A7C9JRE5</accession>
<dbReference type="PROSITE" id="PS50110">
    <property type="entry name" value="RESPONSE_REGULATORY"/>
    <property type="match status" value="1"/>
</dbReference>
<dbReference type="SMART" id="SM00052">
    <property type="entry name" value="EAL"/>
    <property type="match status" value="1"/>
</dbReference>
<dbReference type="PANTHER" id="PTHR33121:SF79">
    <property type="entry name" value="CYCLIC DI-GMP PHOSPHODIESTERASE PDED-RELATED"/>
    <property type="match status" value="1"/>
</dbReference>
<dbReference type="CDD" id="cd01948">
    <property type="entry name" value="EAL"/>
    <property type="match status" value="1"/>
</dbReference>
<dbReference type="RefSeq" id="WP_162217768.1">
    <property type="nucleotide sequence ID" value="NZ_JAAEHK010000004.1"/>
</dbReference>
<feature type="modified residue" description="4-aspartylphosphate" evidence="1">
    <location>
        <position position="57"/>
    </location>
</feature>
<dbReference type="SMART" id="SM00267">
    <property type="entry name" value="GGDEF"/>
    <property type="match status" value="1"/>
</dbReference>
<comment type="caution">
    <text evidence="5">The sequence shown here is derived from an EMBL/GenBank/DDBJ whole genome shotgun (WGS) entry which is preliminary data.</text>
</comment>
<dbReference type="Proteomes" id="UP000480312">
    <property type="component" value="Unassembled WGS sequence"/>
</dbReference>
<evidence type="ECO:0000313" key="6">
    <source>
        <dbReference type="Proteomes" id="UP000480312"/>
    </source>
</evidence>
<sequence>MSLTHKHLLVVDDNRTNVDLLLDLLDDHGFENVLGLSDPRKVLAHCKQTLPDLILLDIRMPYMDGYAVIAQLQEQFAHRIPPIIVLTAQIDDKTRHRSLDMGVRDFVTKPFKHDEVLQRIRNTLNVEHRYQVRNQQADTLERMVAKRTKELDRQSRTDPITQLANRRALTQMLREAAMRGTGTGLLFIALDHLDDVIKLHGYGVADRLMVHISRKLSAKLSKSCQIGLWGGSEILVITDHADLEALRHSAAQLLSCFEDDQALGDLLLPLNARIGISWADAYFDIERLVHMAALALPQSGTLRVQCYNETLEARQRHRLNLQQAIRNATDRGEMSLAFQPKVSLVTQRVIGAEALLRWHHPELGNISPADFIPLAEASGDILSIGEWVLEKTMQYILEWRAKGLLDDHFHIAVNVAARQLARKDFAQTLLAKLAEYDIPARFFALEVTESGLLSDMHNARTQLAQLAEMRIAVAIDDFGTGHSSLAYVKTLPFSTLKIDRAFVMDLEYDAVDRHLALTITQLAHAVGCDVVAEGIETPAQADYLRSIGCEAAQGYYYARPLTADAFFTWCNEWAPNAQKTIARELVDGARPA</sequence>
<dbReference type="GO" id="GO:0000160">
    <property type="term" value="P:phosphorelay signal transduction system"/>
    <property type="evidence" value="ECO:0007669"/>
    <property type="project" value="InterPro"/>
</dbReference>
<dbReference type="SUPFAM" id="SSF55073">
    <property type="entry name" value="Nucleotide cyclase"/>
    <property type="match status" value="1"/>
</dbReference>
<dbReference type="EMBL" id="JAAEHK010000004">
    <property type="protein sequence ID" value="NDL69840.1"/>
    <property type="molecule type" value="Genomic_DNA"/>
</dbReference>
<dbReference type="InterPro" id="IPR000160">
    <property type="entry name" value="GGDEF_dom"/>
</dbReference>
<dbReference type="InterPro" id="IPR001633">
    <property type="entry name" value="EAL_dom"/>
</dbReference>
<protein>
    <submittedName>
        <fullName evidence="5">EAL domain-containing protein</fullName>
    </submittedName>
</protein>
<dbReference type="NCBIfam" id="TIGR00254">
    <property type="entry name" value="GGDEF"/>
    <property type="match status" value="1"/>
</dbReference>
<dbReference type="SUPFAM" id="SSF52172">
    <property type="entry name" value="CheY-like"/>
    <property type="match status" value="1"/>
</dbReference>
<dbReference type="InterPro" id="IPR001789">
    <property type="entry name" value="Sig_transdc_resp-reg_receiver"/>
</dbReference>
<evidence type="ECO:0000313" key="5">
    <source>
        <dbReference type="EMBL" id="NDL69840.1"/>
    </source>
</evidence>
<dbReference type="PROSITE" id="PS50883">
    <property type="entry name" value="EAL"/>
    <property type="match status" value="1"/>
</dbReference>
<dbReference type="PROSITE" id="PS50887">
    <property type="entry name" value="GGDEF"/>
    <property type="match status" value="1"/>
</dbReference>
<dbReference type="InterPro" id="IPR011006">
    <property type="entry name" value="CheY-like_superfamily"/>
</dbReference>
<dbReference type="GO" id="GO:0071111">
    <property type="term" value="F:cyclic-guanylate-specific phosphodiesterase activity"/>
    <property type="evidence" value="ECO:0007669"/>
    <property type="project" value="InterPro"/>
</dbReference>
<dbReference type="SMART" id="SM00448">
    <property type="entry name" value="REC"/>
    <property type="match status" value="1"/>
</dbReference>
<dbReference type="PANTHER" id="PTHR33121">
    <property type="entry name" value="CYCLIC DI-GMP PHOSPHODIESTERASE PDEF"/>
    <property type="match status" value="1"/>
</dbReference>
<dbReference type="Gene3D" id="3.30.70.270">
    <property type="match status" value="1"/>
</dbReference>